<comment type="caution">
    <text evidence="1">The sequence shown here is derived from an EMBL/GenBank/DDBJ whole genome shotgun (WGS) entry which is preliminary data.</text>
</comment>
<organism evidence="1">
    <name type="scientific">marine sediment metagenome</name>
    <dbReference type="NCBI Taxonomy" id="412755"/>
    <lineage>
        <taxon>unclassified sequences</taxon>
        <taxon>metagenomes</taxon>
        <taxon>ecological metagenomes</taxon>
    </lineage>
</organism>
<evidence type="ECO:0008006" key="2">
    <source>
        <dbReference type="Google" id="ProtNLM"/>
    </source>
</evidence>
<evidence type="ECO:0000313" key="1">
    <source>
        <dbReference type="EMBL" id="KKM72097.1"/>
    </source>
</evidence>
<sequence>MSKIEWTGETWNPVLGCSKVSAGCENCYALRDSWRQAHHPKQVANYEGLTKKVGGKVQWTGKIRCIPDRLSKPLDEKKPTTYFVNSMSDLFHEGVPDEFIDQVFAVMALCPQHTFQILTKRPERMAEYFSGTGVAPRGIECPTKNHVLNVADRIAWRNFPRQFERLEQSVKNGAFKWPIPNVWLGVSVEDQATADERIPHLLNTPAAVRFVSYEPALGPGDFALFLDGPRLAGKLADMIGGDVAAINDPCSKERLDWIIAGGESGPGARVCEIENIRSVVRQCRDAGVAVFVKQLGANPHYKKPNGRPLCMARKPCGHGDWARSVALEDHKGGNWDEWPEDLRVREMPKAAGRLLDGREHNGMPVTG</sequence>
<protein>
    <recommendedName>
        <fullName evidence="2">Phage Gp37Gp68 family protein</fullName>
    </recommendedName>
</protein>
<proteinExistence type="predicted"/>
<dbReference type="InterPro" id="IPR011101">
    <property type="entry name" value="DUF5131"/>
</dbReference>
<reference evidence="1" key="1">
    <citation type="journal article" date="2015" name="Nature">
        <title>Complex archaea that bridge the gap between prokaryotes and eukaryotes.</title>
        <authorList>
            <person name="Spang A."/>
            <person name="Saw J.H."/>
            <person name="Jorgensen S.L."/>
            <person name="Zaremba-Niedzwiedzka K."/>
            <person name="Martijn J."/>
            <person name="Lind A.E."/>
            <person name="van Eijk R."/>
            <person name="Schleper C."/>
            <person name="Guy L."/>
            <person name="Ettema T.J."/>
        </authorList>
    </citation>
    <scope>NUCLEOTIDE SEQUENCE</scope>
</reference>
<name>A0A0F9MS88_9ZZZZ</name>
<dbReference type="AlphaFoldDB" id="A0A0F9MS88"/>
<accession>A0A0F9MS88</accession>
<dbReference type="EMBL" id="LAZR01009529">
    <property type="protein sequence ID" value="KKM72097.1"/>
    <property type="molecule type" value="Genomic_DNA"/>
</dbReference>
<gene>
    <name evidence="1" type="ORF">LCGC14_1423980</name>
</gene>
<dbReference type="Pfam" id="PF07505">
    <property type="entry name" value="DUF5131"/>
    <property type="match status" value="1"/>
</dbReference>